<dbReference type="Proteomes" id="UP001139104">
    <property type="component" value="Unassembled WGS sequence"/>
</dbReference>
<dbReference type="InterPro" id="IPR044398">
    <property type="entry name" value="Globin-sensor_dom"/>
</dbReference>
<dbReference type="Pfam" id="PF07238">
    <property type="entry name" value="PilZ"/>
    <property type="match status" value="1"/>
</dbReference>
<dbReference type="InterPro" id="IPR012292">
    <property type="entry name" value="Globin/Proto"/>
</dbReference>
<dbReference type="PRINTS" id="PR00260">
    <property type="entry name" value="CHEMTRNSDUCR"/>
</dbReference>
<accession>A0ABS9Z3K2</accession>
<dbReference type="PROSITE" id="PS50111">
    <property type="entry name" value="CHEMOTAXIS_TRANSDUC_2"/>
    <property type="match status" value="1"/>
</dbReference>
<dbReference type="RefSeq" id="WP_243066221.1">
    <property type="nucleotide sequence ID" value="NZ_JAIVFK010000014.1"/>
</dbReference>
<feature type="domain" description="Methyl-accepting transducer" evidence="4">
    <location>
        <begin position="180"/>
        <end position="409"/>
    </location>
</feature>
<dbReference type="SUPFAM" id="SSF141371">
    <property type="entry name" value="PilZ domain-like"/>
    <property type="match status" value="1"/>
</dbReference>
<dbReference type="SUPFAM" id="SSF46458">
    <property type="entry name" value="Globin-like"/>
    <property type="match status" value="1"/>
</dbReference>
<dbReference type="InterPro" id="IPR004090">
    <property type="entry name" value="Chemotax_Me-accpt_rcpt"/>
</dbReference>
<dbReference type="PANTHER" id="PTHR32089">
    <property type="entry name" value="METHYL-ACCEPTING CHEMOTAXIS PROTEIN MCPB"/>
    <property type="match status" value="1"/>
</dbReference>
<dbReference type="SUPFAM" id="SSF58104">
    <property type="entry name" value="Methyl-accepting chemotaxis protein (MCP) signaling domain"/>
    <property type="match status" value="1"/>
</dbReference>
<reference evidence="5" key="1">
    <citation type="journal article" date="2022" name="ISME J.">
        <title>Identification of active gaseous-alkane degraders at natural gas seeps.</title>
        <authorList>
            <person name="Farhan Ul Haque M."/>
            <person name="Hernandez M."/>
            <person name="Crombie A.T."/>
            <person name="Murrell J.C."/>
        </authorList>
    </citation>
    <scope>NUCLEOTIDE SEQUENCE</scope>
    <source>
        <strain evidence="5">PC2</strain>
    </source>
</reference>
<keyword evidence="1 3" id="KW-0807">Transducer</keyword>
<dbReference type="CDD" id="cd01068">
    <property type="entry name" value="globin_sensor"/>
    <property type="match status" value="1"/>
</dbReference>
<dbReference type="Gene3D" id="1.10.287.950">
    <property type="entry name" value="Methyl-accepting chemotaxis protein"/>
    <property type="match status" value="1"/>
</dbReference>
<gene>
    <name evidence="5" type="ORF">K2U94_05345</name>
</gene>
<dbReference type="Pfam" id="PF00015">
    <property type="entry name" value="MCPsignal"/>
    <property type="match status" value="1"/>
</dbReference>
<evidence type="ECO:0000313" key="6">
    <source>
        <dbReference type="Proteomes" id="UP001139104"/>
    </source>
</evidence>
<evidence type="ECO:0000256" key="2">
    <source>
        <dbReference type="ARBA" id="ARBA00029447"/>
    </source>
</evidence>
<dbReference type="PANTHER" id="PTHR32089:SF112">
    <property type="entry name" value="LYSOZYME-LIKE PROTEIN-RELATED"/>
    <property type="match status" value="1"/>
</dbReference>
<evidence type="ECO:0000313" key="5">
    <source>
        <dbReference type="EMBL" id="MCI4682193.1"/>
    </source>
</evidence>
<dbReference type="InterPro" id="IPR009050">
    <property type="entry name" value="Globin-like_sf"/>
</dbReference>
<dbReference type="InterPro" id="IPR004089">
    <property type="entry name" value="MCPsignal_dom"/>
</dbReference>
<sequence>MGLNPLRKARANVTDGAGVYEALSAAIAPRIEEIFDAFYAEFAADPDKSALLRDPQTARRARDANLEHWKYLLANPPGAELKKRARRIGETHVRLKLSPEIYLGAYGYFFKRFLRVILARRGREAEIVEALTESVFTDMGANLNAFFAGTERAARELEALDLKNAIEAEMESSNEVAARQSESLRAIVNDLEKLLTELRGGVSLVKDGVETTSQSMGAVAAAVEELQASSQEVGRQANETDTLVNDAVGRADEAERRFAALSASAARVAEIVGLIAGVSNQTSLLALNATIEAARAGENGRGFAVVANEVKLLSQRTNAATREISGQIAEIEAAMKSAVGAMKDMRELISQISLIASAVAHSSGQQVEAVGQIGHSAHAAAAGAAQLGGSVEMFTGAVGEVDIAAAKVSDQSRQVGTLFERLSTRLVVVVKSFADVDGRKYPRSPALVPVELVRNGRRMAGEIVEISVGGATVSGLPDLLEPGLIVEAELKAVGPLRARVAPPSDHGQRLQFVEIPDQTSAALKALMERLLAKEEKLREIVVARSKMVAELFERAVANGEITEAALFDANYVPIPDTNPRQYRNQTLEFLERHLPEIQEPILELDPAVVFSAAVDRNGYLPVHNRKYSAPQGPDPVWNNANSRNRRIFDDMTGMTAARNTSPVLSQTYPRDLGGGRVALIKDISAPIYVNRKHWGGLRMGAKIA</sequence>
<dbReference type="EMBL" id="JAIVFP010000001">
    <property type="protein sequence ID" value="MCI4682193.1"/>
    <property type="molecule type" value="Genomic_DNA"/>
</dbReference>
<dbReference type="Gene3D" id="1.10.490.10">
    <property type="entry name" value="Globins"/>
    <property type="match status" value="1"/>
</dbReference>
<evidence type="ECO:0000256" key="1">
    <source>
        <dbReference type="ARBA" id="ARBA00023224"/>
    </source>
</evidence>
<dbReference type="Gene3D" id="2.40.10.220">
    <property type="entry name" value="predicted glycosyltransferase like domains"/>
    <property type="match status" value="1"/>
</dbReference>
<dbReference type="InterPro" id="IPR009875">
    <property type="entry name" value="PilZ_domain"/>
</dbReference>
<dbReference type="Pfam" id="PF11563">
    <property type="entry name" value="Protoglobin"/>
    <property type="match status" value="1"/>
</dbReference>
<evidence type="ECO:0000259" key="4">
    <source>
        <dbReference type="PROSITE" id="PS50111"/>
    </source>
</evidence>
<protein>
    <submittedName>
        <fullName evidence="5">Methyl-accepting chemotaxis protein</fullName>
    </submittedName>
</protein>
<dbReference type="SMART" id="SM00283">
    <property type="entry name" value="MA"/>
    <property type="match status" value="1"/>
</dbReference>
<proteinExistence type="inferred from homology"/>
<comment type="caution">
    <text evidence="5">The sequence shown here is derived from an EMBL/GenBank/DDBJ whole genome shotgun (WGS) entry which is preliminary data.</text>
</comment>
<dbReference type="InterPro" id="IPR039379">
    <property type="entry name" value="Protoglobin_sensor_dom"/>
</dbReference>
<keyword evidence="6" id="KW-1185">Reference proteome</keyword>
<comment type="similarity">
    <text evidence="2">Belongs to the methyl-accepting chemotaxis (MCP) protein family.</text>
</comment>
<name>A0ABS9Z3K2_9HYPH</name>
<organism evidence="5 6">
    <name type="scientific">Candidatus Rhodoblastus alkanivorans</name>
    <dbReference type="NCBI Taxonomy" id="2954117"/>
    <lineage>
        <taxon>Bacteria</taxon>
        <taxon>Pseudomonadati</taxon>
        <taxon>Pseudomonadota</taxon>
        <taxon>Alphaproteobacteria</taxon>
        <taxon>Hyphomicrobiales</taxon>
        <taxon>Rhodoblastaceae</taxon>
        <taxon>Rhodoblastus</taxon>
    </lineage>
</organism>
<evidence type="ECO:0000256" key="3">
    <source>
        <dbReference type="PROSITE-ProRule" id="PRU00284"/>
    </source>
</evidence>